<protein>
    <recommendedName>
        <fullName evidence="1">Integrase catalytic domain-containing protein</fullName>
    </recommendedName>
</protein>
<dbReference type="GO" id="GO:0015074">
    <property type="term" value="P:DNA integration"/>
    <property type="evidence" value="ECO:0007669"/>
    <property type="project" value="InterPro"/>
</dbReference>
<dbReference type="InterPro" id="IPR036397">
    <property type="entry name" value="RNaseH_sf"/>
</dbReference>
<dbReference type="SUPFAM" id="SSF53098">
    <property type="entry name" value="Ribonuclease H-like"/>
    <property type="match status" value="1"/>
</dbReference>
<sequence length="390" mass="46057">MTTNDLAIIISTYFSLGLQYEEIIGLLAQRHNVILSMRTLKRRLASYGLYRRKNFSDVFQVAMFIFEQLKSSGCLHGYRWMHSRCLQNGFIVQKEMVRILLGILDPSGVAARVKRKLKRRHYRSKGPNYIWHLDSYDKLKPYGICVNGCIDGFSRFIIWLRVGRSNNNPRIVAGFYVEALTSLERVPHSIRSDMGTENSYIAEMQSFLRRNGPGSRTAFLYGTSQHNQRIESWWGILRKECVQFWMEFFEQMKQDGYFTGDFIDKSLIQYFFMDIIRRELENVVETWNAHRIRKSKHCDINGRPMVLYQAPFLKGTEDYSLPLDNVELNACAEECDFEDSDCDNDILDLADILMEENSWTKTRDPYDRATLYLQMRDNNKTKFIIQYWFY</sequence>
<dbReference type="PANTHER" id="PTHR46791">
    <property type="entry name" value="EXPRESSED PROTEIN"/>
    <property type="match status" value="1"/>
</dbReference>
<dbReference type="InterPro" id="IPR001584">
    <property type="entry name" value="Integrase_cat-core"/>
</dbReference>
<dbReference type="EMBL" id="CAJPWZ010002463">
    <property type="protein sequence ID" value="CAG2238638.1"/>
    <property type="molecule type" value="Genomic_DNA"/>
</dbReference>
<dbReference type="Pfam" id="PF24764">
    <property type="entry name" value="rva_4"/>
    <property type="match status" value="1"/>
</dbReference>
<feature type="domain" description="Integrase catalytic" evidence="1">
    <location>
        <begin position="123"/>
        <end position="212"/>
    </location>
</feature>
<comment type="caution">
    <text evidence="2">The sequence shown here is derived from an EMBL/GenBank/DDBJ whole genome shotgun (WGS) entry which is preliminary data.</text>
</comment>
<reference evidence="2" key="1">
    <citation type="submission" date="2021-03" db="EMBL/GenBank/DDBJ databases">
        <authorList>
            <person name="Bekaert M."/>
        </authorList>
    </citation>
    <scope>NUCLEOTIDE SEQUENCE</scope>
</reference>
<accession>A0A8S3U010</accession>
<dbReference type="OrthoDB" id="6144162at2759"/>
<dbReference type="InterPro" id="IPR012337">
    <property type="entry name" value="RNaseH-like_sf"/>
</dbReference>
<evidence type="ECO:0000313" key="3">
    <source>
        <dbReference type="Proteomes" id="UP000683360"/>
    </source>
</evidence>
<dbReference type="Gene3D" id="3.30.420.10">
    <property type="entry name" value="Ribonuclease H-like superfamily/Ribonuclease H"/>
    <property type="match status" value="1"/>
</dbReference>
<evidence type="ECO:0000259" key="1">
    <source>
        <dbReference type="PROSITE" id="PS50994"/>
    </source>
</evidence>
<dbReference type="PANTHER" id="PTHR46791:SF13">
    <property type="entry name" value="CLR5 DOMAIN-CONTAINING PROTEIN"/>
    <property type="match status" value="1"/>
</dbReference>
<keyword evidence="3" id="KW-1185">Reference proteome</keyword>
<dbReference type="AlphaFoldDB" id="A0A8S3U010"/>
<organism evidence="2 3">
    <name type="scientific">Mytilus edulis</name>
    <name type="common">Blue mussel</name>
    <dbReference type="NCBI Taxonomy" id="6550"/>
    <lineage>
        <taxon>Eukaryota</taxon>
        <taxon>Metazoa</taxon>
        <taxon>Spiralia</taxon>
        <taxon>Lophotrochozoa</taxon>
        <taxon>Mollusca</taxon>
        <taxon>Bivalvia</taxon>
        <taxon>Autobranchia</taxon>
        <taxon>Pteriomorphia</taxon>
        <taxon>Mytilida</taxon>
        <taxon>Mytiloidea</taxon>
        <taxon>Mytilidae</taxon>
        <taxon>Mytilinae</taxon>
        <taxon>Mytilus</taxon>
    </lineage>
</organism>
<dbReference type="InterPro" id="IPR058913">
    <property type="entry name" value="Integrase_dom_put"/>
</dbReference>
<gene>
    <name evidence="2" type="ORF">MEDL_51034</name>
</gene>
<proteinExistence type="predicted"/>
<dbReference type="GO" id="GO:0003676">
    <property type="term" value="F:nucleic acid binding"/>
    <property type="evidence" value="ECO:0007669"/>
    <property type="project" value="InterPro"/>
</dbReference>
<dbReference type="PROSITE" id="PS50994">
    <property type="entry name" value="INTEGRASE"/>
    <property type="match status" value="1"/>
</dbReference>
<evidence type="ECO:0000313" key="2">
    <source>
        <dbReference type="EMBL" id="CAG2238638.1"/>
    </source>
</evidence>
<name>A0A8S3U010_MYTED</name>
<dbReference type="Proteomes" id="UP000683360">
    <property type="component" value="Unassembled WGS sequence"/>
</dbReference>